<dbReference type="Gene3D" id="2.60.120.260">
    <property type="entry name" value="Galactose-binding domain-like"/>
    <property type="match status" value="1"/>
</dbReference>
<accession>A0A542DQE8</accession>
<evidence type="ECO:0000256" key="2">
    <source>
        <dbReference type="SAM" id="SignalP"/>
    </source>
</evidence>
<keyword evidence="1" id="KW-0378">Hydrolase</keyword>
<dbReference type="InterPro" id="IPR000383">
    <property type="entry name" value="Xaa-Pro-like_dom"/>
</dbReference>
<name>A0A542DQE8_AMYCI</name>
<dbReference type="EMBL" id="VFML01000001">
    <property type="protein sequence ID" value="TQJ05331.1"/>
    <property type="molecule type" value="Genomic_DNA"/>
</dbReference>
<organism evidence="4 5">
    <name type="scientific">Amycolatopsis cihanbeyliensis</name>
    <dbReference type="NCBI Taxonomy" id="1128664"/>
    <lineage>
        <taxon>Bacteria</taxon>
        <taxon>Bacillati</taxon>
        <taxon>Actinomycetota</taxon>
        <taxon>Actinomycetes</taxon>
        <taxon>Pseudonocardiales</taxon>
        <taxon>Pseudonocardiaceae</taxon>
        <taxon>Amycolatopsis</taxon>
    </lineage>
</organism>
<dbReference type="GO" id="GO:0008239">
    <property type="term" value="F:dipeptidyl-peptidase activity"/>
    <property type="evidence" value="ECO:0007669"/>
    <property type="project" value="InterPro"/>
</dbReference>
<evidence type="ECO:0000259" key="3">
    <source>
        <dbReference type="SMART" id="SM00939"/>
    </source>
</evidence>
<keyword evidence="2" id="KW-0732">Signal</keyword>
<dbReference type="Gene3D" id="3.40.50.1820">
    <property type="entry name" value="alpha/beta hydrolase"/>
    <property type="match status" value="1"/>
</dbReference>
<sequence>MKIRRIAILATAAMVGISTVGISQAHAEVPRIEVRDGATQPAFSRANAIVESVYVAAGMDSDGDGEQDRIALDIIRPAETASGLRVPTVMQASPYYDLTGLGAAGHAAGDDTRIPRPMGFDRWYDDYFVPRGYAVVEVEMQGTSRSTGCPTTGGPEDTRSVQAAIDWLNGRAPGYRADGSEVHADWSTGKVGMAGVSYNGTLPNAAAAAGVDGLTTIVPIAAISSWYDYTRDQGIGYRGDWGYRYPEWLGRYVISQEQRPICRDVLAELGNNAADGTYGYTPFYDVRNYRDSADKVKASVFVVHGQEDWNVKPNHFSRWWAKLAEQDVPRKLWLHREAHVDPISVRPEEWQRQIGAWMDYWLQGIDNGIMDEPMVDLQRPDGHWENYRDWPAPEAQDSALWLERYNRLLPTRPGSERIRRFTDDLDQSEDMMIAEPDRERPHRLAFTTRPLQRDLRISGTPSLQVEMAANQTGTPLTALLVDYGPNQPLIPQDKTPEELFASSCTPRDVADRTGCAKPSTMLRNDNPYSVVTRGSIDTRNREGLTEEQPLQPGLQYEVNWETHPKDYVFPAGHRIGVVLVANDESYIAPDAAGATVLVTLGASKLTLPVVGGPPALARTLGSAG</sequence>
<comment type="caution">
    <text evidence="4">The sequence shown here is derived from an EMBL/GenBank/DDBJ whole genome shotgun (WGS) entry which is preliminary data.</text>
</comment>
<dbReference type="InterPro" id="IPR008979">
    <property type="entry name" value="Galactose-bd-like_sf"/>
</dbReference>
<gene>
    <name evidence="4" type="ORF">FB471_5159</name>
</gene>
<dbReference type="OrthoDB" id="5240615at2"/>
<dbReference type="Pfam" id="PF02129">
    <property type="entry name" value="Peptidase_S15"/>
    <property type="match status" value="1"/>
</dbReference>
<dbReference type="InterPro" id="IPR029058">
    <property type="entry name" value="AB_hydrolase_fold"/>
</dbReference>
<protein>
    <submittedName>
        <fullName evidence="4">X-Pro dipeptidyl-peptidase</fullName>
    </submittedName>
</protein>
<feature type="chain" id="PRO_5021768780" evidence="2">
    <location>
        <begin position="28"/>
        <end position="624"/>
    </location>
</feature>
<dbReference type="SUPFAM" id="SSF49785">
    <property type="entry name" value="Galactose-binding domain-like"/>
    <property type="match status" value="1"/>
</dbReference>
<dbReference type="Proteomes" id="UP000320876">
    <property type="component" value="Unassembled WGS sequence"/>
</dbReference>
<keyword evidence="5" id="KW-1185">Reference proteome</keyword>
<evidence type="ECO:0000256" key="1">
    <source>
        <dbReference type="ARBA" id="ARBA00022801"/>
    </source>
</evidence>
<dbReference type="SUPFAM" id="SSF53474">
    <property type="entry name" value="alpha/beta-Hydrolases"/>
    <property type="match status" value="1"/>
</dbReference>
<dbReference type="RefSeq" id="WP_142000877.1">
    <property type="nucleotide sequence ID" value="NZ_VFML01000001.1"/>
</dbReference>
<evidence type="ECO:0000313" key="5">
    <source>
        <dbReference type="Proteomes" id="UP000320876"/>
    </source>
</evidence>
<dbReference type="Gene3D" id="1.10.246.70">
    <property type="match status" value="1"/>
</dbReference>
<dbReference type="Pfam" id="PF08530">
    <property type="entry name" value="PepX_C"/>
    <property type="match status" value="1"/>
</dbReference>
<reference evidence="4 5" key="1">
    <citation type="submission" date="2019-06" db="EMBL/GenBank/DDBJ databases">
        <title>Sequencing the genomes of 1000 actinobacteria strains.</title>
        <authorList>
            <person name="Klenk H.-P."/>
        </authorList>
    </citation>
    <scope>NUCLEOTIDE SEQUENCE [LARGE SCALE GENOMIC DNA]</scope>
    <source>
        <strain evidence="4 5">DSM 45679</strain>
    </source>
</reference>
<dbReference type="NCBIfam" id="NF003780">
    <property type="entry name" value="PRK05371.1-1"/>
    <property type="match status" value="1"/>
</dbReference>
<feature type="signal peptide" evidence="2">
    <location>
        <begin position="1"/>
        <end position="27"/>
    </location>
</feature>
<dbReference type="AlphaFoldDB" id="A0A542DQE8"/>
<proteinExistence type="predicted"/>
<feature type="domain" description="Xaa-Pro dipeptidyl-peptidase C-terminal" evidence="3">
    <location>
        <begin position="355"/>
        <end position="606"/>
    </location>
</feature>
<dbReference type="SMART" id="SM00939">
    <property type="entry name" value="PepX_C"/>
    <property type="match status" value="1"/>
</dbReference>
<dbReference type="InterPro" id="IPR013736">
    <property type="entry name" value="Xaa-Pro_dipept_C"/>
</dbReference>
<evidence type="ECO:0000313" key="4">
    <source>
        <dbReference type="EMBL" id="TQJ05331.1"/>
    </source>
</evidence>